<comment type="caution">
    <text evidence="2">The sequence shown here is derived from an EMBL/GenBank/DDBJ whole genome shotgun (WGS) entry which is preliminary data.</text>
</comment>
<evidence type="ECO:0000313" key="3">
    <source>
        <dbReference type="Proteomes" id="UP001596990"/>
    </source>
</evidence>
<dbReference type="RefSeq" id="WP_386055577.1">
    <property type="nucleotide sequence ID" value="NZ_JBHTKL010000001.1"/>
</dbReference>
<protein>
    <submittedName>
        <fullName evidence="2">CsxC family protein</fullName>
    </submittedName>
</protein>
<proteinExistence type="predicted"/>
<organism evidence="2 3">
    <name type="scientific">Thalassobacillus hwangdonensis</name>
    <dbReference type="NCBI Taxonomy" id="546108"/>
    <lineage>
        <taxon>Bacteria</taxon>
        <taxon>Bacillati</taxon>
        <taxon>Bacillota</taxon>
        <taxon>Bacilli</taxon>
        <taxon>Bacillales</taxon>
        <taxon>Bacillaceae</taxon>
        <taxon>Thalassobacillus</taxon>
    </lineage>
</organism>
<reference evidence="3" key="1">
    <citation type="journal article" date="2019" name="Int. J. Syst. Evol. Microbiol.">
        <title>The Global Catalogue of Microorganisms (GCM) 10K type strain sequencing project: providing services to taxonomists for standard genome sequencing and annotation.</title>
        <authorList>
            <consortium name="The Broad Institute Genomics Platform"/>
            <consortium name="The Broad Institute Genome Sequencing Center for Infectious Disease"/>
            <person name="Wu L."/>
            <person name="Ma J."/>
        </authorList>
    </citation>
    <scope>NUCLEOTIDE SEQUENCE [LARGE SCALE GENOMIC DNA]</scope>
    <source>
        <strain evidence="3">CCUG 56607</strain>
    </source>
</reference>
<name>A0ABW3KX51_9BACI</name>
<gene>
    <name evidence="2" type="ORF">ACFQ2J_00505</name>
</gene>
<dbReference type="EMBL" id="JBHTKL010000001">
    <property type="protein sequence ID" value="MFD1017661.1"/>
    <property type="molecule type" value="Genomic_DNA"/>
</dbReference>
<sequence length="255" mass="29369">MKKNTSCSSHSKCPPGLSCDKAKAKRVDCEAEGYYPYHHLDVPVILSEVHLQALVEADIHLPTPAKEVKFIKKNISLKQCEAFKSPYGHKVKVFITGVVHKNVVYVEACSGNLKDYHVDIPFTCSDAVDVWHYVDQYPSQKSSLTAEFKYLDKSNHGSDRCRDGAYTKEYFNEPIECKLVYSDIFELDLYKNHDRFGRFTKITEKMDVNLWFKLLQTQQTNGYYPYKKGSKPADATESSDNYEPTIIDRINDQRR</sequence>
<dbReference type="NCBIfam" id="NF045794">
    <property type="entry name" value="CsxC_fam"/>
    <property type="match status" value="1"/>
</dbReference>
<evidence type="ECO:0000313" key="2">
    <source>
        <dbReference type="EMBL" id="MFD1017661.1"/>
    </source>
</evidence>
<dbReference type="Proteomes" id="UP001596990">
    <property type="component" value="Unassembled WGS sequence"/>
</dbReference>
<dbReference type="InterPro" id="IPR054845">
    <property type="entry name" value="Exosporium_prot_C"/>
</dbReference>
<feature type="region of interest" description="Disordered" evidence="1">
    <location>
        <begin position="225"/>
        <end position="255"/>
    </location>
</feature>
<accession>A0ABW3KX51</accession>
<keyword evidence="3" id="KW-1185">Reference proteome</keyword>
<evidence type="ECO:0000256" key="1">
    <source>
        <dbReference type="SAM" id="MobiDB-lite"/>
    </source>
</evidence>